<protein>
    <recommendedName>
        <fullName evidence="1">UmuC domain-containing protein</fullName>
    </recommendedName>
</protein>
<keyword evidence="3" id="KW-1185">Reference proteome</keyword>
<feature type="domain" description="UmuC" evidence="1">
    <location>
        <begin position="33"/>
        <end position="80"/>
    </location>
</feature>
<organism evidence="2 3">
    <name type="scientific">Allacma fusca</name>
    <dbReference type="NCBI Taxonomy" id="39272"/>
    <lineage>
        <taxon>Eukaryota</taxon>
        <taxon>Metazoa</taxon>
        <taxon>Ecdysozoa</taxon>
        <taxon>Arthropoda</taxon>
        <taxon>Hexapoda</taxon>
        <taxon>Collembola</taxon>
        <taxon>Symphypleona</taxon>
        <taxon>Sminthuridae</taxon>
        <taxon>Allacma</taxon>
    </lineage>
</organism>
<evidence type="ECO:0000259" key="1">
    <source>
        <dbReference type="PROSITE" id="PS50173"/>
    </source>
</evidence>
<dbReference type="GO" id="GO:0006281">
    <property type="term" value="P:DNA repair"/>
    <property type="evidence" value="ECO:0007669"/>
    <property type="project" value="InterPro"/>
</dbReference>
<feature type="non-terminal residue" evidence="2">
    <location>
        <position position="1"/>
    </location>
</feature>
<sequence>MEGTMASCESSSDDEFVGLMATKAEHRGNDRVIVLVDVDAFEYQVRIKNKYPELEQEGRNNPIIIINQDNIILSVNYAAKLVDTINQSISFKGRYTAQTRGKLEEDIKRLSRCFGAIPSISGRFLKGIFKPEIRRTTIITNHVNILKRRLPTFKEVTSFVIRYMKRHQLQPKEIDRITLTASHLVVNPLEGKMASCESTSGDEFISVMAAKAEYRGNDRVIVFLDVDSFECQVWIKNKYPEWEQEGRSNPLIIINHDYKILSVNYAAKIVARDLMNKAELKDYEVVQTRYYTDTINQSISFKGRYTAHTRGKLEEDIERLS</sequence>
<comment type="caution">
    <text evidence="2">The sequence shown here is derived from an EMBL/GenBank/DDBJ whole genome shotgun (WGS) entry which is preliminary data.</text>
</comment>
<reference evidence="2" key="1">
    <citation type="submission" date="2021-06" db="EMBL/GenBank/DDBJ databases">
        <authorList>
            <person name="Hodson N. C."/>
            <person name="Mongue J. A."/>
            <person name="Jaron S. K."/>
        </authorList>
    </citation>
    <scope>NUCLEOTIDE SEQUENCE</scope>
</reference>
<dbReference type="Proteomes" id="UP000708208">
    <property type="component" value="Unassembled WGS sequence"/>
</dbReference>
<accession>A0A8J2K7Q3</accession>
<proteinExistence type="predicted"/>
<evidence type="ECO:0000313" key="3">
    <source>
        <dbReference type="Proteomes" id="UP000708208"/>
    </source>
</evidence>
<gene>
    <name evidence="2" type="ORF">AFUS01_LOCUS22750</name>
</gene>
<dbReference type="InterPro" id="IPR001126">
    <property type="entry name" value="UmuC"/>
</dbReference>
<name>A0A8J2K7Q3_9HEXA</name>
<dbReference type="AlphaFoldDB" id="A0A8J2K7Q3"/>
<dbReference type="EMBL" id="CAJVCH010267671">
    <property type="protein sequence ID" value="CAG7734355.1"/>
    <property type="molecule type" value="Genomic_DNA"/>
</dbReference>
<dbReference type="PROSITE" id="PS50173">
    <property type="entry name" value="UMUC"/>
    <property type="match status" value="1"/>
</dbReference>
<evidence type="ECO:0000313" key="2">
    <source>
        <dbReference type="EMBL" id="CAG7734355.1"/>
    </source>
</evidence>